<dbReference type="SMART" id="SM00671">
    <property type="entry name" value="SEL1"/>
    <property type="match status" value="4"/>
</dbReference>
<name>M4RCF7_9BIFI</name>
<protein>
    <submittedName>
        <fullName evidence="2">Tpr repeat protein</fullName>
    </submittedName>
</protein>
<dbReference type="RefSeq" id="WP_015450439.1">
    <property type="nucleotide sequence ID" value="NC_020546.1"/>
</dbReference>
<dbReference type="Pfam" id="PF08238">
    <property type="entry name" value="Sel1"/>
    <property type="match status" value="4"/>
</dbReference>
<dbReference type="InterPro" id="IPR006597">
    <property type="entry name" value="Sel1-like"/>
</dbReference>
<sequence length="320" mass="36030">MPQEAQHPVGVNRNIRKGNTMDDFDDDENMSFEESLNHDEMGPVTVDTLQSIEQQINEQGGVPVWAVVQNLFVPTAHRIMQDAGSVVGERAASFVRSTLEEVIRTTPDSGDDLPDVSLSVTGAMTLLGSYYYDGVLGEQDYAKAFEYYKAAAERGGIRATLNLGYCYQYAHGTMRDDAKACTCYSVAYLADPTNPEARYKMADMFFNGYGVPRNENVAVHAYLEILDQVTDDDNQQWFAENEESLYRRLALAYRDGRGVKRSPLKALEYYEKLEIIHYRDLAHGRRDTPYYSTAHHLDSVQKEIAKLRAELDSDPTAASM</sequence>
<dbReference type="PATRIC" id="fig|1254439.12.peg.907"/>
<gene>
    <name evidence="2" type="ORF">D805_0914</name>
</gene>
<proteinExistence type="predicted"/>
<feature type="region of interest" description="Disordered" evidence="1">
    <location>
        <begin position="1"/>
        <end position="27"/>
    </location>
</feature>
<reference evidence="2 3" key="1">
    <citation type="journal article" date="2013" name="Genome Announc.">
        <title>Complete Genome Sequence of the Probiotic Bifidobacterium thermophilum Strain RBL67.</title>
        <authorList>
            <person name="Jans C."/>
            <person name="Lacroix C."/>
            <person name="Follador R."/>
            <person name="Stevens M.J."/>
        </authorList>
    </citation>
    <scope>NUCLEOTIDE SEQUENCE [LARGE SCALE GENOMIC DNA]</scope>
    <source>
        <strain evidence="2 3">RBL67</strain>
    </source>
</reference>
<dbReference type="EMBL" id="CP004346">
    <property type="protein sequence ID" value="AGH41181.1"/>
    <property type="molecule type" value="Genomic_DNA"/>
</dbReference>
<organism evidence="2 3">
    <name type="scientific">Bifidobacterium thermophilum RBL67</name>
    <dbReference type="NCBI Taxonomy" id="1254439"/>
    <lineage>
        <taxon>Bacteria</taxon>
        <taxon>Bacillati</taxon>
        <taxon>Actinomycetota</taxon>
        <taxon>Actinomycetes</taxon>
        <taxon>Bifidobacteriales</taxon>
        <taxon>Bifidobacteriaceae</taxon>
        <taxon>Bifidobacterium</taxon>
    </lineage>
</organism>
<dbReference type="Gene3D" id="1.25.40.10">
    <property type="entry name" value="Tetratricopeptide repeat domain"/>
    <property type="match status" value="1"/>
</dbReference>
<evidence type="ECO:0000313" key="3">
    <source>
        <dbReference type="Proteomes" id="UP000011835"/>
    </source>
</evidence>
<evidence type="ECO:0000313" key="2">
    <source>
        <dbReference type="EMBL" id="AGH41181.1"/>
    </source>
</evidence>
<evidence type="ECO:0000256" key="1">
    <source>
        <dbReference type="SAM" id="MobiDB-lite"/>
    </source>
</evidence>
<dbReference type="InterPro" id="IPR011990">
    <property type="entry name" value="TPR-like_helical_dom_sf"/>
</dbReference>
<dbReference type="PANTHER" id="PTHR11102:SF147">
    <property type="entry name" value="SEL1L ADAPTOR SUBUNIT OF ERAD E3 UBIQUITIN LIGASE"/>
    <property type="match status" value="1"/>
</dbReference>
<keyword evidence="3" id="KW-1185">Reference proteome</keyword>
<dbReference type="HOGENOM" id="CLU_867829_0_0_11"/>
<accession>M4RCF7</accession>
<dbReference type="Proteomes" id="UP000011835">
    <property type="component" value="Chromosome"/>
</dbReference>
<dbReference type="KEGG" id="btp:D805_0914"/>
<dbReference type="SUPFAM" id="SSF81901">
    <property type="entry name" value="HCP-like"/>
    <property type="match status" value="1"/>
</dbReference>
<dbReference type="AlphaFoldDB" id="M4RCF7"/>
<dbReference type="GO" id="GO:0036503">
    <property type="term" value="P:ERAD pathway"/>
    <property type="evidence" value="ECO:0007669"/>
    <property type="project" value="TreeGrafter"/>
</dbReference>
<dbReference type="PANTHER" id="PTHR11102">
    <property type="entry name" value="SEL-1-LIKE PROTEIN"/>
    <property type="match status" value="1"/>
</dbReference>
<dbReference type="InterPro" id="IPR050767">
    <property type="entry name" value="Sel1_AlgK"/>
</dbReference>